<protein>
    <recommendedName>
        <fullName evidence="3">MarR family transcriptional regulator</fullName>
    </recommendedName>
</protein>
<gene>
    <name evidence="1" type="ORF">ADUPG1_002929</name>
</gene>
<name>A0ABQ5KRM5_9EUKA</name>
<proteinExistence type="predicted"/>
<feature type="non-terminal residue" evidence="1">
    <location>
        <position position="1"/>
    </location>
</feature>
<dbReference type="Proteomes" id="UP001057375">
    <property type="component" value="Unassembled WGS sequence"/>
</dbReference>
<reference evidence="1" key="1">
    <citation type="submission" date="2022-03" db="EMBL/GenBank/DDBJ databases">
        <title>Draft genome sequence of Aduncisulcus paluster, a free-living microaerophilic Fornicata.</title>
        <authorList>
            <person name="Yuyama I."/>
            <person name="Kume K."/>
            <person name="Tamura T."/>
            <person name="Inagaki Y."/>
            <person name="Hashimoto T."/>
        </authorList>
    </citation>
    <scope>NUCLEOTIDE SEQUENCE</scope>
    <source>
        <strain evidence="1">NY0171</strain>
    </source>
</reference>
<evidence type="ECO:0008006" key="3">
    <source>
        <dbReference type="Google" id="ProtNLM"/>
    </source>
</evidence>
<organism evidence="1 2">
    <name type="scientific">Aduncisulcus paluster</name>
    <dbReference type="NCBI Taxonomy" id="2918883"/>
    <lineage>
        <taxon>Eukaryota</taxon>
        <taxon>Metamonada</taxon>
        <taxon>Carpediemonas-like organisms</taxon>
        <taxon>Aduncisulcus</taxon>
    </lineage>
</organism>
<evidence type="ECO:0000313" key="2">
    <source>
        <dbReference type="Proteomes" id="UP001057375"/>
    </source>
</evidence>
<sequence>LERFETAVSDQIKRRIQLKVERESALAAIPKNNSAQIRVINYLSRKNRPVLQAEVTKDCRVSPGVINKLEAIGFVETDDVKVLRTPKHYTRDEKSEVILNDNQYEAYETINMSVALKSPETFLLHG</sequence>
<keyword evidence="2" id="KW-1185">Reference proteome</keyword>
<dbReference type="EMBL" id="BQXS01003699">
    <property type="protein sequence ID" value="GKT35126.1"/>
    <property type="molecule type" value="Genomic_DNA"/>
</dbReference>
<accession>A0ABQ5KRM5</accession>
<feature type="non-terminal residue" evidence="1">
    <location>
        <position position="126"/>
    </location>
</feature>
<evidence type="ECO:0000313" key="1">
    <source>
        <dbReference type="EMBL" id="GKT35126.1"/>
    </source>
</evidence>
<comment type="caution">
    <text evidence="1">The sequence shown here is derived from an EMBL/GenBank/DDBJ whole genome shotgun (WGS) entry which is preliminary data.</text>
</comment>